<dbReference type="PANTHER" id="PTHR47186:SF41">
    <property type="entry name" value="OS12G0131701 PROTEIN"/>
    <property type="match status" value="1"/>
</dbReference>
<evidence type="ECO:0000313" key="1">
    <source>
        <dbReference type="EMBL" id="KAK3200114.1"/>
    </source>
</evidence>
<dbReference type="AlphaFoldDB" id="A0AAE0A4L7"/>
<dbReference type="Gene3D" id="3.80.10.10">
    <property type="entry name" value="Ribonuclease Inhibitor"/>
    <property type="match status" value="1"/>
</dbReference>
<dbReference type="InterPro" id="IPR032675">
    <property type="entry name" value="LRR_dom_sf"/>
</dbReference>
<evidence type="ECO:0000313" key="2">
    <source>
        <dbReference type="Proteomes" id="UP001281410"/>
    </source>
</evidence>
<organism evidence="1 2">
    <name type="scientific">Dipteronia sinensis</name>
    <dbReference type="NCBI Taxonomy" id="43782"/>
    <lineage>
        <taxon>Eukaryota</taxon>
        <taxon>Viridiplantae</taxon>
        <taxon>Streptophyta</taxon>
        <taxon>Embryophyta</taxon>
        <taxon>Tracheophyta</taxon>
        <taxon>Spermatophyta</taxon>
        <taxon>Magnoliopsida</taxon>
        <taxon>eudicotyledons</taxon>
        <taxon>Gunneridae</taxon>
        <taxon>Pentapetalae</taxon>
        <taxon>rosids</taxon>
        <taxon>malvids</taxon>
        <taxon>Sapindales</taxon>
        <taxon>Sapindaceae</taxon>
        <taxon>Hippocastanoideae</taxon>
        <taxon>Acereae</taxon>
        <taxon>Dipteronia</taxon>
    </lineage>
</organism>
<dbReference type="PANTHER" id="PTHR47186">
    <property type="entry name" value="LEUCINE-RICH REPEAT-CONTAINING PROTEIN 57"/>
    <property type="match status" value="1"/>
</dbReference>
<protein>
    <submittedName>
        <fullName evidence="1">Uncharacterized protein</fullName>
    </submittedName>
</protein>
<dbReference type="SUPFAM" id="SSF52058">
    <property type="entry name" value="L domain-like"/>
    <property type="match status" value="1"/>
</dbReference>
<proteinExistence type="predicted"/>
<name>A0AAE0A4L7_9ROSI</name>
<sequence length="174" mass="19827">MTVLRLERCENCTSLSSLGLLSLLKDLTITGMNGLKSIGCEIYGEGCSKPFPSLNALYFTDLREWERWEPIKANEQVEAFPCLRNLSIVNCPKLSRRLPDHLPSLEKLVIKDCKQFVVSVSSFPMLSQIESVGCKEVITSSLTDYLPEVSDSVEYFRIWQLVKKRVPEQRNSTY</sequence>
<reference evidence="1" key="1">
    <citation type="journal article" date="2023" name="Plant J.">
        <title>Genome sequences and population genomics provide insights into the demographic history, inbreeding, and mutation load of two 'living fossil' tree species of Dipteronia.</title>
        <authorList>
            <person name="Feng Y."/>
            <person name="Comes H.P."/>
            <person name="Chen J."/>
            <person name="Zhu S."/>
            <person name="Lu R."/>
            <person name="Zhang X."/>
            <person name="Li P."/>
            <person name="Qiu J."/>
            <person name="Olsen K.M."/>
            <person name="Qiu Y."/>
        </authorList>
    </citation>
    <scope>NUCLEOTIDE SEQUENCE</scope>
    <source>
        <strain evidence="1">NBL</strain>
    </source>
</reference>
<comment type="caution">
    <text evidence="1">The sequence shown here is derived from an EMBL/GenBank/DDBJ whole genome shotgun (WGS) entry which is preliminary data.</text>
</comment>
<dbReference type="EMBL" id="JANJYJ010000007">
    <property type="protein sequence ID" value="KAK3200114.1"/>
    <property type="molecule type" value="Genomic_DNA"/>
</dbReference>
<gene>
    <name evidence="1" type="ORF">Dsin_023529</name>
</gene>
<accession>A0AAE0A4L7</accession>
<keyword evidence="2" id="KW-1185">Reference proteome</keyword>
<dbReference type="Proteomes" id="UP001281410">
    <property type="component" value="Unassembled WGS sequence"/>
</dbReference>